<evidence type="ECO:0000256" key="7">
    <source>
        <dbReference type="ARBA" id="ARBA00023288"/>
    </source>
</evidence>
<evidence type="ECO:0000313" key="11">
    <source>
        <dbReference type="Proteomes" id="UP000812277"/>
    </source>
</evidence>
<gene>
    <name evidence="10" type="ORF">K0T92_05040</name>
</gene>
<dbReference type="NCBIfam" id="TIGR02887">
    <property type="entry name" value="spore_ger_x_C"/>
    <property type="match status" value="1"/>
</dbReference>
<accession>A0ABS7D2M5</accession>
<keyword evidence="7" id="KW-0449">Lipoprotein</keyword>
<evidence type="ECO:0000259" key="8">
    <source>
        <dbReference type="Pfam" id="PF05504"/>
    </source>
</evidence>
<comment type="subcellular location">
    <subcellularLocation>
        <location evidence="1">Membrane</location>
        <topology evidence="1">Lipid-anchor</topology>
    </subcellularLocation>
</comment>
<evidence type="ECO:0000256" key="1">
    <source>
        <dbReference type="ARBA" id="ARBA00004635"/>
    </source>
</evidence>
<dbReference type="InterPro" id="IPR057336">
    <property type="entry name" value="GerAC_N"/>
</dbReference>
<dbReference type="Pfam" id="PF05504">
    <property type="entry name" value="Spore_GerAC"/>
    <property type="match status" value="1"/>
</dbReference>
<dbReference type="Gene3D" id="6.20.190.10">
    <property type="entry name" value="Nutrient germinant receptor protein C, domain 1"/>
    <property type="match status" value="1"/>
</dbReference>
<dbReference type="PROSITE" id="PS51257">
    <property type="entry name" value="PROKAR_LIPOPROTEIN"/>
    <property type="match status" value="1"/>
</dbReference>
<keyword evidence="3" id="KW-0309">Germination</keyword>
<feature type="domain" description="Spore germination GerAC-like C-terminal" evidence="8">
    <location>
        <begin position="228"/>
        <end position="391"/>
    </location>
</feature>
<dbReference type="Proteomes" id="UP000812277">
    <property type="component" value="Unassembled WGS sequence"/>
</dbReference>
<dbReference type="PANTHER" id="PTHR35789:SF1">
    <property type="entry name" value="SPORE GERMINATION PROTEIN B3"/>
    <property type="match status" value="1"/>
</dbReference>
<name>A0ABS7D2M5_9BACL</name>
<keyword evidence="4" id="KW-0732">Signal</keyword>
<evidence type="ECO:0000256" key="6">
    <source>
        <dbReference type="ARBA" id="ARBA00023139"/>
    </source>
</evidence>
<dbReference type="InterPro" id="IPR038501">
    <property type="entry name" value="Spore_GerAC_C_sf"/>
</dbReference>
<dbReference type="InterPro" id="IPR008844">
    <property type="entry name" value="Spore_GerAC-like"/>
</dbReference>
<evidence type="ECO:0000256" key="4">
    <source>
        <dbReference type="ARBA" id="ARBA00022729"/>
    </source>
</evidence>
<dbReference type="InterPro" id="IPR046953">
    <property type="entry name" value="Spore_GerAC-like_C"/>
</dbReference>
<proteinExistence type="inferred from homology"/>
<dbReference type="Pfam" id="PF25198">
    <property type="entry name" value="Spore_GerAC_N"/>
    <property type="match status" value="1"/>
</dbReference>
<protein>
    <submittedName>
        <fullName evidence="10">Ger(X)C family spore germination protein</fullName>
    </submittedName>
</protein>
<keyword evidence="6" id="KW-0564">Palmitate</keyword>
<sequence length="402" mass="44843">MKRKPILLLWLLLIVVVLSGCWNSKELSHLAIVSAIGVDKLPDTAHYRISFQVVNPSEISSDVQGGGGKTTAITVFADNGKTLFEVIRKASRKAPRELLFSHVKVLVIGEPLAREGITELFDTFERLNQTRLTTKVLVARNATAETVLGVVTPMEEIPADAMAGKLQFSASLWSENVEYTIDDIIRALVSMGKEPVISGVVIQGEPERGATQANVRRTTPDATIMMRGLAMFKEGKMQRWLDGVEARGTVRLLDKVKSSAVELECAEEKNVLSIELTRSKTSKKVSIHNGRPKLEVSIIQEGNLVEMKCAIDLTRMHELMKLEKKWSQQTVKDVTAAIQAARKQQVDIFGFGESLNRSNNKEWKRVVKDWDALFAQSEIQVKADSFIRNTGNRIKSYMQQQP</sequence>
<dbReference type="EMBL" id="JAHZIJ010000002">
    <property type="protein sequence ID" value="MBW7474099.1"/>
    <property type="molecule type" value="Genomic_DNA"/>
</dbReference>
<dbReference type="RefSeq" id="WP_219871346.1">
    <property type="nucleotide sequence ID" value="NZ_JAHZIJ010000002.1"/>
</dbReference>
<keyword evidence="5" id="KW-0472">Membrane</keyword>
<evidence type="ECO:0000256" key="5">
    <source>
        <dbReference type="ARBA" id="ARBA00023136"/>
    </source>
</evidence>
<reference evidence="10 11" key="1">
    <citation type="submission" date="2021-07" db="EMBL/GenBank/DDBJ databases">
        <title>Paenibacillus radiodurans sp. nov., isolated from the southeastern edge of Tengger Desert.</title>
        <authorList>
            <person name="Zhang G."/>
        </authorList>
    </citation>
    <scope>NUCLEOTIDE SEQUENCE [LARGE SCALE GENOMIC DNA]</scope>
    <source>
        <strain evidence="10 11">DT7-4</strain>
    </source>
</reference>
<comment type="caution">
    <text evidence="10">The sequence shown here is derived from an EMBL/GenBank/DDBJ whole genome shotgun (WGS) entry which is preliminary data.</text>
</comment>
<comment type="similarity">
    <text evidence="2">Belongs to the GerABKC lipoprotein family.</text>
</comment>
<evidence type="ECO:0000256" key="2">
    <source>
        <dbReference type="ARBA" id="ARBA00007886"/>
    </source>
</evidence>
<organism evidence="10 11">
    <name type="scientific">Paenibacillus oenotherae</name>
    <dbReference type="NCBI Taxonomy" id="1435645"/>
    <lineage>
        <taxon>Bacteria</taxon>
        <taxon>Bacillati</taxon>
        <taxon>Bacillota</taxon>
        <taxon>Bacilli</taxon>
        <taxon>Bacillales</taxon>
        <taxon>Paenibacillaceae</taxon>
        <taxon>Paenibacillus</taxon>
    </lineage>
</organism>
<dbReference type="Gene3D" id="3.30.300.210">
    <property type="entry name" value="Nutrient germinant receptor protein C, domain 3"/>
    <property type="match status" value="1"/>
</dbReference>
<keyword evidence="11" id="KW-1185">Reference proteome</keyword>
<dbReference type="PANTHER" id="PTHR35789">
    <property type="entry name" value="SPORE GERMINATION PROTEIN B3"/>
    <property type="match status" value="1"/>
</dbReference>
<feature type="domain" description="Spore germination protein N-terminal" evidence="9">
    <location>
        <begin position="23"/>
        <end position="199"/>
    </location>
</feature>
<evidence type="ECO:0000259" key="9">
    <source>
        <dbReference type="Pfam" id="PF25198"/>
    </source>
</evidence>
<evidence type="ECO:0000256" key="3">
    <source>
        <dbReference type="ARBA" id="ARBA00022544"/>
    </source>
</evidence>
<evidence type="ECO:0000313" key="10">
    <source>
        <dbReference type="EMBL" id="MBW7474099.1"/>
    </source>
</evidence>